<dbReference type="OrthoDB" id="343092at2759"/>
<evidence type="ECO:0000313" key="1">
    <source>
        <dbReference type="EMBL" id="KAF8004428.1"/>
    </source>
</evidence>
<dbReference type="AlphaFoldDB" id="A0A8H7GVW4"/>
<reference evidence="1" key="1">
    <citation type="submission" date="2020-10" db="EMBL/GenBank/DDBJ databases">
        <title>The Whole-Genome Sequence of Metschnikowia persimmonesis, a Novel Endophytic Yeast Species Isolated from Medicinal Plant Diospyros kaki Thumb.</title>
        <authorList>
            <person name="Rahmat E."/>
            <person name="Kang Y."/>
        </authorList>
    </citation>
    <scope>NUCLEOTIDE SEQUENCE</scope>
    <source>
        <strain evidence="1">KIOM G15050</strain>
    </source>
</reference>
<gene>
    <name evidence="1" type="ORF">HF325_001876</name>
</gene>
<comment type="caution">
    <text evidence="1">The sequence shown here is derived from an EMBL/GenBank/DDBJ whole genome shotgun (WGS) entry which is preliminary data.</text>
</comment>
<accession>A0A8H7GVW4</accession>
<proteinExistence type="predicted"/>
<dbReference type="Proteomes" id="UP000649328">
    <property type="component" value="Unassembled WGS sequence"/>
</dbReference>
<sequence>MVKKFNLMTEPKAENLYQYYASPLSLYKRLVETGELGAVKGRNVVPPSVNKMMKSVFTSKNPNAVITD</sequence>
<organism evidence="1 2">
    <name type="scientific">Metschnikowia pulcherrima</name>
    <dbReference type="NCBI Taxonomy" id="27326"/>
    <lineage>
        <taxon>Eukaryota</taxon>
        <taxon>Fungi</taxon>
        <taxon>Dikarya</taxon>
        <taxon>Ascomycota</taxon>
        <taxon>Saccharomycotina</taxon>
        <taxon>Pichiomycetes</taxon>
        <taxon>Metschnikowiaceae</taxon>
        <taxon>Metschnikowia</taxon>
    </lineage>
</organism>
<evidence type="ECO:0000313" key="2">
    <source>
        <dbReference type="Proteomes" id="UP000649328"/>
    </source>
</evidence>
<name>A0A8H7GVW4_9ASCO</name>
<protein>
    <submittedName>
        <fullName evidence="1">Uncharacterized protein</fullName>
    </submittedName>
</protein>
<dbReference type="EMBL" id="JACBPP010000002">
    <property type="protein sequence ID" value="KAF8004428.1"/>
    <property type="molecule type" value="Genomic_DNA"/>
</dbReference>
<keyword evidence="2" id="KW-1185">Reference proteome</keyword>